<sequence length="93" mass="9521">MHLLLAGSLLIASTLLLARALSVRRRGRWGAPAAAAPAAPLAGIVVAAPGPLPPPGGPRHTDQARREAARVRAEAELRDRASELAALLAARGV</sequence>
<organism evidence="1 2">
    <name type="scientific">Streptomyces evansiae</name>
    <dbReference type="NCBI Taxonomy" id="3075535"/>
    <lineage>
        <taxon>Bacteria</taxon>
        <taxon>Bacillati</taxon>
        <taxon>Actinomycetota</taxon>
        <taxon>Actinomycetes</taxon>
        <taxon>Kitasatosporales</taxon>
        <taxon>Streptomycetaceae</taxon>
        <taxon>Streptomyces</taxon>
    </lineage>
</organism>
<dbReference type="AlphaFoldDB" id="A0ABD5E2A1"/>
<dbReference type="Proteomes" id="UP001183607">
    <property type="component" value="Unassembled WGS sequence"/>
</dbReference>
<comment type="caution">
    <text evidence="1">The sequence shown here is derived from an EMBL/GenBank/DDBJ whole genome shotgun (WGS) entry which is preliminary data.</text>
</comment>
<accession>A0ABD5E2A1</accession>
<evidence type="ECO:0000313" key="2">
    <source>
        <dbReference type="Proteomes" id="UP001183607"/>
    </source>
</evidence>
<dbReference type="RefSeq" id="WP_311676668.1">
    <property type="nucleotide sequence ID" value="NZ_JAVRER010000005.1"/>
</dbReference>
<evidence type="ECO:0008006" key="3">
    <source>
        <dbReference type="Google" id="ProtNLM"/>
    </source>
</evidence>
<protein>
    <recommendedName>
        <fullName evidence="3">Sensor histidine kinase</fullName>
    </recommendedName>
</protein>
<name>A0ABD5E2A1_9ACTN</name>
<dbReference type="EMBL" id="JAVRER010000005">
    <property type="protein sequence ID" value="MDT0414793.1"/>
    <property type="molecule type" value="Genomic_DNA"/>
</dbReference>
<proteinExistence type="predicted"/>
<reference evidence="2" key="1">
    <citation type="submission" date="2023-07" db="EMBL/GenBank/DDBJ databases">
        <title>30 novel species of actinomycetes from the DSMZ collection.</title>
        <authorList>
            <person name="Nouioui I."/>
        </authorList>
    </citation>
    <scope>NUCLEOTIDE SEQUENCE [LARGE SCALE GENOMIC DNA]</scope>
    <source>
        <strain evidence="2">DSM 41982</strain>
    </source>
</reference>
<gene>
    <name evidence="1" type="ORF">RM574_04760</name>
</gene>
<evidence type="ECO:0000313" key="1">
    <source>
        <dbReference type="EMBL" id="MDT0414793.1"/>
    </source>
</evidence>